<dbReference type="Gene3D" id="3.90.230.10">
    <property type="entry name" value="Creatinase/methionine aminopeptidase superfamily"/>
    <property type="match status" value="1"/>
</dbReference>
<proteinExistence type="predicted"/>
<gene>
    <name evidence="2" type="ORF">Snoj_20270</name>
</gene>
<reference evidence="3" key="1">
    <citation type="submission" date="2023-07" db="EMBL/GenBank/DDBJ databases">
        <title>Whole genome shotgun sequence of Streptomyces nojiriensis NBRC 13794.</title>
        <authorList>
            <person name="Komaki H."/>
            <person name="Tamura T."/>
        </authorList>
    </citation>
    <scope>NUCLEOTIDE SEQUENCE [LARGE SCALE GENOMIC DNA]</scope>
    <source>
        <strain evidence="3">NBRC 13794</strain>
    </source>
</reference>
<dbReference type="InterPro" id="IPR036005">
    <property type="entry name" value="Creatinase/aminopeptidase-like"/>
</dbReference>
<dbReference type="Proteomes" id="UP000613974">
    <property type="component" value="Unassembled WGS sequence"/>
</dbReference>
<dbReference type="EMBL" id="BNEC01000003">
    <property type="protein sequence ID" value="GHI68109.1"/>
    <property type="molecule type" value="Genomic_DNA"/>
</dbReference>
<accession>A0ABQ3SJ01</accession>
<dbReference type="GeneID" id="95594407"/>
<keyword evidence="2" id="KW-0378">Hydrolase</keyword>
<sequence length="234" mass="24991">MSVPDRMDERLRALGLVEAQRMAEALFAAAAARGLVAPGRSEREVGDRIGDLARELFGTSARLPGPIVRSGPHTLLPYGPETPDRVIGEDDVVVAELGSVLAVSEAGFASTLVVGEDPDRQRLALDLPKVFAACREALLADARLTGGRLHAELRALAAAAGWTVAGWHCGHLVGADPSAGAWDARPDAYICPENDRPLRRTVEGGWQAHWVLEIHLVDGLRGFGGSYKRLLDLV</sequence>
<keyword evidence="2" id="KW-0031">Aminopeptidase</keyword>
<feature type="domain" description="Peptidase M24" evidence="1">
    <location>
        <begin position="18"/>
        <end position="177"/>
    </location>
</feature>
<evidence type="ECO:0000259" key="1">
    <source>
        <dbReference type="Pfam" id="PF00557"/>
    </source>
</evidence>
<evidence type="ECO:0000313" key="2">
    <source>
        <dbReference type="EMBL" id="GHI68109.1"/>
    </source>
</evidence>
<dbReference type="SUPFAM" id="SSF55920">
    <property type="entry name" value="Creatinase/aminopeptidase"/>
    <property type="match status" value="1"/>
</dbReference>
<dbReference type="Pfam" id="PF00557">
    <property type="entry name" value="Peptidase_M24"/>
    <property type="match status" value="1"/>
</dbReference>
<dbReference type="GO" id="GO:0004177">
    <property type="term" value="F:aminopeptidase activity"/>
    <property type="evidence" value="ECO:0007669"/>
    <property type="project" value="UniProtKB-KW"/>
</dbReference>
<evidence type="ECO:0000313" key="3">
    <source>
        <dbReference type="Proteomes" id="UP000613974"/>
    </source>
</evidence>
<name>A0ABQ3SJ01_9ACTN</name>
<keyword evidence="3" id="KW-1185">Reference proteome</keyword>
<organism evidence="2 3">
    <name type="scientific">Streptomyces nojiriensis</name>
    <dbReference type="NCBI Taxonomy" id="66374"/>
    <lineage>
        <taxon>Bacteria</taxon>
        <taxon>Bacillati</taxon>
        <taxon>Actinomycetota</taxon>
        <taxon>Actinomycetes</taxon>
        <taxon>Kitasatosporales</taxon>
        <taxon>Streptomycetaceae</taxon>
        <taxon>Streptomyces</taxon>
    </lineage>
</organism>
<dbReference type="InterPro" id="IPR000994">
    <property type="entry name" value="Pept_M24"/>
</dbReference>
<dbReference type="RefSeq" id="WP_229876609.1">
    <property type="nucleotide sequence ID" value="NZ_BMRL01000015.1"/>
</dbReference>
<comment type="caution">
    <text evidence="2">The sequence shown here is derived from an EMBL/GenBank/DDBJ whole genome shotgun (WGS) entry which is preliminary data.</text>
</comment>
<keyword evidence="2" id="KW-0645">Protease</keyword>
<protein>
    <submittedName>
        <fullName evidence="2">Aminopeptidase</fullName>
    </submittedName>
</protein>